<keyword evidence="2" id="KW-0472">Membrane</keyword>
<dbReference type="Gene3D" id="2.60.40.4270">
    <property type="entry name" value="Listeria-Bacteroides repeat domain"/>
    <property type="match status" value="1"/>
</dbReference>
<organism evidence="3 4">
    <name type="scientific">Anoxynatronum sibiricum</name>
    <dbReference type="NCBI Taxonomy" id="210623"/>
    <lineage>
        <taxon>Bacteria</taxon>
        <taxon>Bacillati</taxon>
        <taxon>Bacillota</taxon>
        <taxon>Clostridia</taxon>
        <taxon>Eubacteriales</taxon>
        <taxon>Clostridiaceae</taxon>
        <taxon>Anoxynatronum</taxon>
    </lineage>
</organism>
<reference evidence="3 4" key="1">
    <citation type="submission" date="2024-04" db="EMBL/GenBank/DDBJ databases">
        <title>Genome sequencing and metabolic network reconstruction of aminoacids and betaine degradation by Anoxynatronum sibiricum.</title>
        <authorList>
            <person name="Detkova E.N."/>
            <person name="Boltjanskaja Y.V."/>
            <person name="Mardanov A.V."/>
            <person name="Kevbrin V."/>
        </authorList>
    </citation>
    <scope>NUCLEOTIDE SEQUENCE [LARGE SCALE GENOMIC DNA]</scope>
    <source>
        <strain evidence="3 4">Z-7981</strain>
    </source>
</reference>
<sequence>MRNDRGLTLIEIIIAIALLGIISLGIISAFSSHFLIMTRSRGITAGAFDSQGLLESRIFEVRSKMHDAFKDHSLDLSDLLSGITGYSGVQSVSFNGNDIDLHRMEIVDPSNPAKVYYAYVSQRLAENERHGEVQVENVSIVDSNDVMISSVQLTDTLNASYENPEHNDFFTNLFSWYVSKVGFNSPSYPEDYDELLLPQNLDELNSLRTRVGANRYVILKVTPVDIYGKRGPAGVSQRVWVAGEEWRPGMLAWIDKNNDGSLQIGDPDIVVPNHIVSASFDTGNGFTDIEGTFQNTANGDLYIPMRVDGLENTPITVHGSLVADRYIHIAKDVESLEGNRIDFVSRKDGIILYQFVDIDTDGNAVIDGDGRAVTINNGAKLSAGTEDVILKTEQHGNITMNEFTAIEGGEISLVPKGDLSLTKAIVIAKGNINFDTTQDVAVTGERNISISDGSSIEFASNGSSDRVMKMQSRNDIRIENTEFKGVTGQNNKLEILSQRNTSSIEIYESQFADLNIYFDNRSNVSQLKIKGGQWENGTIFVPDGKTILLENGSSPVDNQGLLDIGDGGLVRLNNLIMTDSVNHPFGINLSPMSGTDFENRVELSSVKYDSSFGSGSVVPSVNTWTPLGNLRIRANKAGGEDGINTINYSLDGGIITITGIADEPNLFVPVTLTVEDPRFRYTGNTNLPIIENQIPFAFTSDDDGNVTIIVGLNGTITSLVHDPIERTVLYGTSLEDARKALGSTVLVNVTYDGGITATTNVPVAWSTNSTPEYNGNIAPSQYLFECTFEALPPGLSMATGLQAPKGYINVGFGDLYTLSFNTNGGNHIDSIIQPAGMPISPPSDPIRAGYTFVGWDPVIPSVMPNTDLTVSAQYSKYFQDLNIGDYLFLAHNNGNNVVFQKIGDNWAIVRNNIGSGNQGNARANGNNYHTNYQWALSSSLVTRQQAENFPLDVRTNLGSLAWWTDTNGVVIGHETGNIFTGRGSNETFGIRPAVTLVHDLYVESGSGTASDPYRLIRN</sequence>
<evidence type="ECO:0000313" key="4">
    <source>
        <dbReference type="Proteomes" id="UP001407405"/>
    </source>
</evidence>
<dbReference type="Pfam" id="PF07963">
    <property type="entry name" value="N_methyl"/>
    <property type="match status" value="1"/>
</dbReference>
<dbReference type="InterPro" id="IPR042229">
    <property type="entry name" value="Listeria/Bacterioides_rpt_sf"/>
</dbReference>
<dbReference type="InterPro" id="IPR013378">
    <property type="entry name" value="InlB-like_B-rpt"/>
</dbReference>
<dbReference type="Proteomes" id="UP001407405">
    <property type="component" value="Unassembled WGS sequence"/>
</dbReference>
<dbReference type="PROSITE" id="PS00409">
    <property type="entry name" value="PROKAR_NTER_METHYL"/>
    <property type="match status" value="1"/>
</dbReference>
<dbReference type="Pfam" id="PF09479">
    <property type="entry name" value="Flg_new"/>
    <property type="match status" value="1"/>
</dbReference>
<comment type="subcellular location">
    <subcellularLocation>
        <location evidence="1">Cell envelope</location>
    </subcellularLocation>
</comment>
<proteinExistence type="predicted"/>
<protein>
    <submittedName>
        <fullName evidence="3">InlB B-repeat-containing protein</fullName>
    </submittedName>
</protein>
<dbReference type="InterPro" id="IPR012902">
    <property type="entry name" value="N_methyl_site"/>
</dbReference>
<keyword evidence="2" id="KW-0812">Transmembrane</keyword>
<dbReference type="NCBIfam" id="TIGR02532">
    <property type="entry name" value="IV_pilin_GFxxxE"/>
    <property type="match status" value="1"/>
</dbReference>
<gene>
    <name evidence="3" type="ORF">AAIG11_02295</name>
</gene>
<name>A0ABU9VQ59_9CLOT</name>
<evidence type="ECO:0000256" key="1">
    <source>
        <dbReference type="ARBA" id="ARBA00004196"/>
    </source>
</evidence>
<keyword evidence="4" id="KW-1185">Reference proteome</keyword>
<accession>A0ABU9VQ59</accession>
<dbReference type="EMBL" id="JBCITM010000002">
    <property type="protein sequence ID" value="MEN1759292.1"/>
    <property type="molecule type" value="Genomic_DNA"/>
</dbReference>
<evidence type="ECO:0000256" key="2">
    <source>
        <dbReference type="SAM" id="Phobius"/>
    </source>
</evidence>
<evidence type="ECO:0000313" key="3">
    <source>
        <dbReference type="EMBL" id="MEN1759292.1"/>
    </source>
</evidence>
<dbReference type="RefSeq" id="WP_343184665.1">
    <property type="nucleotide sequence ID" value="NZ_JBCITM010000002.1"/>
</dbReference>
<comment type="caution">
    <text evidence="3">The sequence shown here is derived from an EMBL/GenBank/DDBJ whole genome shotgun (WGS) entry which is preliminary data.</text>
</comment>
<keyword evidence="2" id="KW-1133">Transmembrane helix</keyword>
<feature type="transmembrane region" description="Helical" evidence="2">
    <location>
        <begin position="12"/>
        <end position="36"/>
    </location>
</feature>